<keyword evidence="5" id="KW-1185">Reference proteome</keyword>
<dbReference type="NCBIfam" id="TIGR02669">
    <property type="entry name" value="SpoIID_LytB"/>
    <property type="match status" value="1"/>
</dbReference>
<dbReference type="EMBL" id="JAGSOT010000013">
    <property type="protein sequence ID" value="MBR7795661.1"/>
    <property type="molecule type" value="Genomic_DNA"/>
</dbReference>
<comment type="caution">
    <text evidence="4">The sequence shown here is derived from an EMBL/GenBank/DDBJ whole genome shotgun (WGS) entry which is preliminary data.</text>
</comment>
<dbReference type="Proteomes" id="UP000675284">
    <property type="component" value="Unassembled WGS sequence"/>
</dbReference>
<dbReference type="GO" id="GO:0030288">
    <property type="term" value="C:outer membrane-bounded periplasmic space"/>
    <property type="evidence" value="ECO:0007669"/>
    <property type="project" value="TreeGrafter"/>
</dbReference>
<keyword evidence="2" id="KW-0472">Membrane</keyword>
<dbReference type="PANTHER" id="PTHR30032">
    <property type="entry name" value="N-ACETYLMURAMOYL-L-ALANINE AMIDASE-RELATED"/>
    <property type="match status" value="1"/>
</dbReference>
<feature type="domain" description="Sporulation stage II protein D amidase enhancer LytB N-terminal" evidence="3">
    <location>
        <begin position="132"/>
        <end position="233"/>
    </location>
</feature>
<evidence type="ECO:0000259" key="3">
    <source>
        <dbReference type="Pfam" id="PF08486"/>
    </source>
</evidence>
<accession>A0A941IAS4</accession>
<evidence type="ECO:0000256" key="1">
    <source>
        <dbReference type="SAM" id="MobiDB-lite"/>
    </source>
</evidence>
<feature type="transmembrane region" description="Helical" evidence="2">
    <location>
        <begin position="74"/>
        <end position="97"/>
    </location>
</feature>
<dbReference type="PANTHER" id="PTHR30032:SF4">
    <property type="entry name" value="AMIDASE ENHANCER"/>
    <property type="match status" value="1"/>
</dbReference>
<organism evidence="4 5">
    <name type="scientific">Virgibacillus salarius</name>
    <dbReference type="NCBI Taxonomy" id="447199"/>
    <lineage>
        <taxon>Bacteria</taxon>
        <taxon>Bacillati</taxon>
        <taxon>Bacillota</taxon>
        <taxon>Bacilli</taxon>
        <taxon>Bacillales</taxon>
        <taxon>Bacillaceae</taxon>
        <taxon>Virgibacillus</taxon>
    </lineage>
</organism>
<proteinExistence type="predicted"/>
<dbReference type="InterPro" id="IPR051922">
    <property type="entry name" value="Bact_Sporulation_Assoc"/>
</dbReference>
<feature type="compositionally biased region" description="Basic residues" evidence="1">
    <location>
        <begin position="26"/>
        <end position="40"/>
    </location>
</feature>
<dbReference type="InterPro" id="IPR013486">
    <property type="entry name" value="SpoIID/LytB"/>
</dbReference>
<name>A0A941IAS4_9BACI</name>
<protein>
    <submittedName>
        <fullName evidence="4">Stage II sporulation protein D</fullName>
    </submittedName>
</protein>
<dbReference type="NCBIfam" id="TIGR02870">
    <property type="entry name" value="spore_II_D"/>
    <property type="match status" value="1"/>
</dbReference>
<keyword evidence="2" id="KW-0812">Transmembrane</keyword>
<dbReference type="InterPro" id="IPR013693">
    <property type="entry name" value="SpoIID/LytB_N"/>
</dbReference>
<evidence type="ECO:0000256" key="2">
    <source>
        <dbReference type="SAM" id="Phobius"/>
    </source>
</evidence>
<evidence type="ECO:0000313" key="4">
    <source>
        <dbReference type="EMBL" id="MBR7795661.1"/>
    </source>
</evidence>
<evidence type="ECO:0000313" key="5">
    <source>
        <dbReference type="Proteomes" id="UP000675284"/>
    </source>
</evidence>
<dbReference type="RefSeq" id="WP_166530112.1">
    <property type="nucleotide sequence ID" value="NZ_JAGSOT010000013.1"/>
</dbReference>
<sequence>MKKSQYQQKSGLKDWKKRNSSLLKKIKEKQRASYKNKKLPSKQPVKNKLLPIKSKKPYFLTKPPKQPSKWKIPVMFLLSTLIIIILVVPTLIVVPFAKGNQQEGATPIENETTAQVELGSSPFSVSVMRSASDKVEGIPLEEYVVGVVASEMPADFEKEALKAQALAARTYIVNYKLHGNEEESKKSDVTDTVQHQVYKDEYQLQKQWGSDFNWKINKVKKAVLETEGEILTYKDAPITPAFFSTSNGYTENSEDYWENELPYLRSVASPWDKESPKYLDQKTFSSDQLEKALELDFSNKTPLPIQLTRTDSKRVEEIEIAGQKFSGRDIREKLDLRSSDFTVEQKNNHFIFTTKGFGHGIGMSQYGANGMAKDGKSYKDIVQYYYQNVQISTVDNIAPTLVAK</sequence>
<dbReference type="InterPro" id="IPR014225">
    <property type="entry name" value="Spore_II_D_firmicutes"/>
</dbReference>
<dbReference type="Pfam" id="PF08486">
    <property type="entry name" value="SpoIID"/>
    <property type="match status" value="1"/>
</dbReference>
<dbReference type="GO" id="GO:0030435">
    <property type="term" value="P:sporulation resulting in formation of a cellular spore"/>
    <property type="evidence" value="ECO:0007669"/>
    <property type="project" value="InterPro"/>
</dbReference>
<gene>
    <name evidence="4" type="primary">spoIID</name>
    <name evidence="4" type="ORF">KCX74_06335</name>
</gene>
<dbReference type="AlphaFoldDB" id="A0A941IAS4"/>
<keyword evidence="2" id="KW-1133">Transmembrane helix</keyword>
<reference evidence="4" key="1">
    <citation type="submission" date="2021-04" db="EMBL/GenBank/DDBJ databases">
        <title>Isolation and polyphasic classification of algal microorganism.</title>
        <authorList>
            <person name="Wang S."/>
        </authorList>
    </citation>
    <scope>NUCLEOTIDE SEQUENCE</scope>
    <source>
        <strain evidence="4">720a</strain>
    </source>
</reference>
<feature type="region of interest" description="Disordered" evidence="1">
    <location>
        <begin position="26"/>
        <end position="46"/>
    </location>
</feature>